<dbReference type="EMBL" id="JACVVK020000342">
    <property type="protein sequence ID" value="KAK7477750.1"/>
    <property type="molecule type" value="Genomic_DNA"/>
</dbReference>
<feature type="region of interest" description="Disordered" evidence="1">
    <location>
        <begin position="66"/>
        <end position="87"/>
    </location>
</feature>
<evidence type="ECO:0000313" key="2">
    <source>
        <dbReference type="EMBL" id="KAK7477750.1"/>
    </source>
</evidence>
<reference evidence="2 3" key="1">
    <citation type="journal article" date="2023" name="Sci. Data">
        <title>Genome assembly of the Korean intertidal mud-creeper Batillaria attramentaria.</title>
        <authorList>
            <person name="Patra A.K."/>
            <person name="Ho P.T."/>
            <person name="Jun S."/>
            <person name="Lee S.J."/>
            <person name="Kim Y."/>
            <person name="Won Y.J."/>
        </authorList>
    </citation>
    <scope>NUCLEOTIDE SEQUENCE [LARGE SCALE GENOMIC DNA]</scope>
    <source>
        <strain evidence="2">Wonlab-2016</strain>
    </source>
</reference>
<keyword evidence="3" id="KW-1185">Reference proteome</keyword>
<sequence length="87" mass="9822">MTDHSLLFTTAIPRQQLSMLTTFPYTKALSIAAHAGWNLLLSPRSVTLRAASCIRATGFDRMASKSLRHMQTRHQPDHRPSSKRFIS</sequence>
<evidence type="ECO:0000313" key="3">
    <source>
        <dbReference type="Proteomes" id="UP001519460"/>
    </source>
</evidence>
<name>A0ABD0JSU2_9CAEN</name>
<dbReference type="AlphaFoldDB" id="A0ABD0JSU2"/>
<proteinExistence type="predicted"/>
<organism evidence="2 3">
    <name type="scientific">Batillaria attramentaria</name>
    <dbReference type="NCBI Taxonomy" id="370345"/>
    <lineage>
        <taxon>Eukaryota</taxon>
        <taxon>Metazoa</taxon>
        <taxon>Spiralia</taxon>
        <taxon>Lophotrochozoa</taxon>
        <taxon>Mollusca</taxon>
        <taxon>Gastropoda</taxon>
        <taxon>Caenogastropoda</taxon>
        <taxon>Sorbeoconcha</taxon>
        <taxon>Cerithioidea</taxon>
        <taxon>Batillariidae</taxon>
        <taxon>Batillaria</taxon>
    </lineage>
</organism>
<accession>A0ABD0JSU2</accession>
<gene>
    <name evidence="2" type="ORF">BaRGS_00031038</name>
</gene>
<evidence type="ECO:0000256" key="1">
    <source>
        <dbReference type="SAM" id="MobiDB-lite"/>
    </source>
</evidence>
<feature type="non-terminal residue" evidence="2">
    <location>
        <position position="87"/>
    </location>
</feature>
<comment type="caution">
    <text evidence="2">The sequence shown here is derived from an EMBL/GenBank/DDBJ whole genome shotgun (WGS) entry which is preliminary data.</text>
</comment>
<dbReference type="Proteomes" id="UP001519460">
    <property type="component" value="Unassembled WGS sequence"/>
</dbReference>
<protein>
    <submittedName>
        <fullName evidence="2">Uncharacterized protein</fullName>
    </submittedName>
</protein>